<dbReference type="Gene3D" id="3.75.10.20">
    <property type="entry name" value="Succinylarginine dihydrolase"/>
    <property type="match status" value="1"/>
</dbReference>
<dbReference type="EC" id="3.5.3.23" evidence="4 5"/>
<proteinExistence type="inferred from homology"/>
<dbReference type="NCBIfam" id="TIGR03241">
    <property type="entry name" value="arg_catab_astB"/>
    <property type="match status" value="1"/>
</dbReference>
<dbReference type="InterPro" id="IPR007079">
    <property type="entry name" value="SuccinylArg_d-Hdrlase_AstB"/>
</dbReference>
<dbReference type="SUPFAM" id="SSF55909">
    <property type="entry name" value="Pentein"/>
    <property type="match status" value="1"/>
</dbReference>
<organism evidence="6 7">
    <name type="scientific">Pseudomonas cichorii</name>
    <dbReference type="NCBI Taxonomy" id="36746"/>
    <lineage>
        <taxon>Bacteria</taxon>
        <taxon>Pseudomonadati</taxon>
        <taxon>Pseudomonadota</taxon>
        <taxon>Gammaproteobacteria</taxon>
        <taxon>Pseudomonadales</taxon>
        <taxon>Pseudomonadaceae</taxon>
        <taxon>Pseudomonas</taxon>
    </lineage>
</organism>
<dbReference type="AlphaFoldDB" id="A0A3M4MCY6"/>
<comment type="caution">
    <text evidence="6">The sequence shown here is derived from an EMBL/GenBank/DDBJ whole genome shotgun (WGS) entry which is preliminary data.</text>
</comment>
<evidence type="ECO:0000313" key="6">
    <source>
        <dbReference type="EMBL" id="RMQ51044.1"/>
    </source>
</evidence>
<reference evidence="6 7" key="1">
    <citation type="submission" date="2018-08" db="EMBL/GenBank/DDBJ databases">
        <title>Recombination of ecologically and evolutionarily significant loci maintains genetic cohesion in the Pseudomonas syringae species complex.</title>
        <authorList>
            <person name="Dillon M."/>
            <person name="Thakur S."/>
            <person name="Almeida R.N.D."/>
            <person name="Weir B.S."/>
            <person name="Guttman D.S."/>
        </authorList>
    </citation>
    <scope>NUCLEOTIDE SEQUENCE [LARGE SCALE GENOMIC DNA]</scope>
    <source>
        <strain evidence="6 7">ICMP 3353</strain>
    </source>
</reference>
<gene>
    <name evidence="4" type="primary">astB</name>
    <name evidence="6" type="ORF">ALQ04_02244</name>
</gene>
<keyword evidence="1 4" id="KW-0056">Arginine metabolism</keyword>
<feature type="active site" description="Nucleophile" evidence="4">
    <location>
        <position position="389"/>
    </location>
</feature>
<evidence type="ECO:0000256" key="4">
    <source>
        <dbReference type="HAMAP-Rule" id="MF_01172"/>
    </source>
</evidence>
<comment type="similarity">
    <text evidence="4">Belongs to the succinylarginine dihydrolase family.</text>
</comment>
<feature type="active site" evidence="4">
    <location>
        <position position="192"/>
    </location>
</feature>
<protein>
    <recommendedName>
        <fullName evidence="4 5">N-succinylarginine dihydrolase</fullName>
        <ecNumber evidence="4 5">3.5.3.23</ecNumber>
    </recommendedName>
</protein>
<evidence type="ECO:0000256" key="5">
    <source>
        <dbReference type="NCBIfam" id="TIGR03241"/>
    </source>
</evidence>
<dbReference type="Pfam" id="PF04996">
    <property type="entry name" value="AstB"/>
    <property type="match status" value="1"/>
</dbReference>
<dbReference type="EMBL" id="RBRE01000003">
    <property type="protein sequence ID" value="RMQ51044.1"/>
    <property type="molecule type" value="Genomic_DNA"/>
</dbReference>
<dbReference type="GO" id="GO:0019545">
    <property type="term" value="P:L-arginine catabolic process to succinate"/>
    <property type="evidence" value="ECO:0007669"/>
    <property type="project" value="UniProtKB-UniRule"/>
</dbReference>
<dbReference type="InterPro" id="IPR037031">
    <property type="entry name" value="AstB_sf"/>
</dbReference>
<comment type="subunit">
    <text evidence="4">Homodimer.</text>
</comment>
<dbReference type="UniPathway" id="UPA00185">
    <property type="reaction ID" value="UER00280"/>
</dbReference>
<feature type="binding site" evidence="4">
    <location>
        <position position="270"/>
    </location>
    <ligand>
        <name>substrate</name>
    </ligand>
</feature>
<feature type="binding site" evidence="4">
    <location>
        <begin position="155"/>
        <end position="156"/>
    </location>
    <ligand>
        <name>substrate</name>
    </ligand>
</feature>
<comment type="function">
    <text evidence="3 4">Catalyzes the hydrolysis of N(2)-succinylarginine into N(2)-succinylornithine, ammonia and CO(2).</text>
</comment>
<dbReference type="HAMAP" id="MF_01172">
    <property type="entry name" value="AstB"/>
    <property type="match status" value="1"/>
</dbReference>
<name>A0A3M4MCY6_PSECI</name>
<comment type="pathway">
    <text evidence="4">Amino-acid degradation; L-arginine degradation via AST pathway; L-glutamate and succinate from L-arginine: step 2/5.</text>
</comment>
<feature type="active site" evidence="4">
    <location>
        <position position="268"/>
    </location>
</feature>
<dbReference type="NCBIfam" id="NF009789">
    <property type="entry name" value="PRK13281.1"/>
    <property type="match status" value="1"/>
</dbReference>
<feature type="binding site" evidence="4">
    <location>
        <position position="232"/>
    </location>
    <ligand>
        <name>substrate</name>
    </ligand>
</feature>
<comment type="catalytic activity">
    <reaction evidence="4">
        <text>N(2)-succinyl-L-arginine + 2 H2O + 2 H(+) = N(2)-succinyl-L-ornithine + 2 NH4(+) + CO2</text>
        <dbReference type="Rhea" id="RHEA:19533"/>
        <dbReference type="ChEBI" id="CHEBI:15377"/>
        <dbReference type="ChEBI" id="CHEBI:15378"/>
        <dbReference type="ChEBI" id="CHEBI:16526"/>
        <dbReference type="ChEBI" id="CHEBI:28938"/>
        <dbReference type="ChEBI" id="CHEBI:58241"/>
        <dbReference type="ChEBI" id="CHEBI:58514"/>
        <dbReference type="EC" id="3.5.3.23"/>
    </reaction>
</comment>
<evidence type="ECO:0000256" key="2">
    <source>
        <dbReference type="ARBA" id="ARBA00022801"/>
    </source>
</evidence>
<dbReference type="GO" id="GO:0019544">
    <property type="term" value="P:L-arginine catabolic process to L-glutamate"/>
    <property type="evidence" value="ECO:0007669"/>
    <property type="project" value="UniProtKB-UniRule"/>
</dbReference>
<dbReference type="GO" id="GO:0009015">
    <property type="term" value="F:N-succinylarginine dihydrolase activity"/>
    <property type="evidence" value="ECO:0007669"/>
    <property type="project" value="UniProtKB-UniRule"/>
</dbReference>
<evidence type="ECO:0000256" key="3">
    <source>
        <dbReference type="ARBA" id="ARBA00053781"/>
    </source>
</evidence>
<feature type="binding site" evidence="4">
    <location>
        <begin position="37"/>
        <end position="46"/>
    </location>
    <ligand>
        <name>substrate</name>
    </ligand>
</feature>
<evidence type="ECO:0000256" key="1">
    <source>
        <dbReference type="ARBA" id="ARBA00022503"/>
    </source>
</evidence>
<dbReference type="Proteomes" id="UP000277236">
    <property type="component" value="Unassembled WGS sequence"/>
</dbReference>
<accession>A0A3M4MCY6</accession>
<dbReference type="FunFam" id="3.75.10.20:FF:000001">
    <property type="entry name" value="N-succinylarginine dihydrolase"/>
    <property type="match status" value="1"/>
</dbReference>
<evidence type="ECO:0000313" key="7">
    <source>
        <dbReference type="Proteomes" id="UP000277236"/>
    </source>
</evidence>
<dbReference type="PANTHER" id="PTHR30420">
    <property type="entry name" value="N-SUCCINYLARGININE DIHYDROLASE"/>
    <property type="match status" value="1"/>
</dbReference>
<feature type="binding site" evidence="4">
    <location>
        <position position="383"/>
    </location>
    <ligand>
        <name>substrate</name>
    </ligand>
</feature>
<keyword evidence="2 4" id="KW-0378">Hydrolase</keyword>
<dbReference type="PANTHER" id="PTHR30420:SF2">
    <property type="entry name" value="N-SUCCINYLARGININE DIHYDROLASE"/>
    <property type="match status" value="1"/>
</dbReference>
<sequence length="466" mass="51249">MIALQRCTYKKQIYGALPMKSCEVNFDGLVGPTHNYGGLSYGNVASQRNSQQCSNPREAALQGLAKMKALMDMGFTQGVLAPQERPDVAGLRQLGFSGSDAQVIEQAARHDMPLLVASCSASSMWVANAATVSPSADTADGRVHFTAANLNCKYHRSIEHPTTSRVLEAMFAHEQHFAHHPALPAVAQFGDEGAANHSRFCRDYGQAGVEFFVFGRSAFDTRYPAPQKYPARQTLEASRAVARLHGLNESGVVYGQQNPAVIDQGVFHNDVIAVGNGEVLFHHEDAFINTESMLGELHDKLARVGGLFRSICVPRDEVSVEDAVRSYLFNSQLLSRADGSMLLIVPQECQANLRVWNYLQRLLADGGPIREVKVFDLKQSMQNGGGPACLRLRVALNETELAAVNPGVIMSVPLYETLTRWVDRHYRDRMSESDLADPQLLTECRTALDELTQILKLGSVYPFQLV</sequence>
<feature type="binding site" evidence="4">
    <location>
        <position position="128"/>
    </location>
    <ligand>
        <name>substrate</name>
    </ligand>
</feature>